<dbReference type="PANTHER" id="PTHR10363">
    <property type="entry name" value="BLEOMYCIN HYDROLASE"/>
    <property type="match status" value="1"/>
</dbReference>
<dbReference type="Gene3D" id="3.90.70.10">
    <property type="entry name" value="Cysteine proteinases"/>
    <property type="match status" value="1"/>
</dbReference>
<keyword evidence="2 4" id="KW-0378">Hydrolase</keyword>
<dbReference type="PANTHER" id="PTHR10363:SF2">
    <property type="entry name" value="BLEOMYCIN HYDROLASE"/>
    <property type="match status" value="1"/>
</dbReference>
<keyword evidence="4" id="KW-0031">Aminopeptidase</keyword>
<feature type="active site" evidence="5">
    <location>
        <position position="70"/>
    </location>
</feature>
<dbReference type="CDD" id="cd00585">
    <property type="entry name" value="Peptidase_C1B"/>
    <property type="match status" value="1"/>
</dbReference>
<evidence type="ECO:0000256" key="1">
    <source>
        <dbReference type="ARBA" id="ARBA00022670"/>
    </source>
</evidence>
<dbReference type="SUPFAM" id="SSF54001">
    <property type="entry name" value="Cysteine proteinases"/>
    <property type="match status" value="1"/>
</dbReference>
<comment type="similarity">
    <text evidence="4">Belongs to the peptidase C1 family.</text>
</comment>
<reference evidence="6" key="1">
    <citation type="submission" date="2020-10" db="EMBL/GenBank/DDBJ databases">
        <authorList>
            <person name="Gilroy R."/>
        </authorList>
    </citation>
    <scope>NUCLEOTIDE SEQUENCE</scope>
    <source>
        <strain evidence="6">13766</strain>
    </source>
</reference>
<gene>
    <name evidence="6" type="ORF">IAA84_00555</name>
</gene>
<evidence type="ECO:0000256" key="3">
    <source>
        <dbReference type="ARBA" id="ARBA00022807"/>
    </source>
</evidence>
<name>A0A9D1FYY9_9FIRM</name>
<dbReference type="GO" id="GO:0006508">
    <property type="term" value="P:proteolysis"/>
    <property type="evidence" value="ECO:0007669"/>
    <property type="project" value="UniProtKB-KW"/>
</dbReference>
<feature type="active site" evidence="5">
    <location>
        <position position="385"/>
    </location>
</feature>
<evidence type="ECO:0000256" key="2">
    <source>
        <dbReference type="ARBA" id="ARBA00022801"/>
    </source>
</evidence>
<comment type="caution">
    <text evidence="6">The sequence shown here is derived from an EMBL/GenBank/DDBJ whole genome shotgun (WGS) entry which is preliminary data.</text>
</comment>
<dbReference type="PIRSF" id="PIRSF005700">
    <property type="entry name" value="PepC"/>
    <property type="match status" value="1"/>
</dbReference>
<dbReference type="InterPro" id="IPR004134">
    <property type="entry name" value="Peptidase_C1B"/>
</dbReference>
<dbReference type="Pfam" id="PF03051">
    <property type="entry name" value="Peptidase_C1_2"/>
    <property type="match status" value="1"/>
</dbReference>
<dbReference type="AlphaFoldDB" id="A0A9D1FYY9"/>
<evidence type="ECO:0000256" key="4">
    <source>
        <dbReference type="PIRNR" id="PIRNR005700"/>
    </source>
</evidence>
<organism evidence="6 7">
    <name type="scientific">Candidatus Alectryocaccomicrobium excrementavium</name>
    <dbReference type="NCBI Taxonomy" id="2840668"/>
    <lineage>
        <taxon>Bacteria</taxon>
        <taxon>Bacillati</taxon>
        <taxon>Bacillota</taxon>
        <taxon>Clostridia</taxon>
        <taxon>Candidatus Alectryocaccomicrobium</taxon>
    </lineage>
</organism>
<sequence>MNTNISESMLSRFSAAFAADRANQVAQKAVVKSGLSAAAENQQEAIDNPMIFSIELETGEVTDQKSSGRCWLFAGLNTLRFEIIKKLNLKTFELSQNYQMFWDKLEKSNYFLESILDTLDEPTDGRLIQHLISSPIQDGGQWDMFCALVDKYGCVPKAVMPETFHSSNTGVMNMLITRKLREDALQLREAHKSGESADALRARKEDMLSEVYRMLCIALGEPPKTFTFEYRDEDKNYYRDENITPLDFMKKYVGRAMDDYVSIINAPTADKPYWKTYTVQYLGNVVGGRQIKYLNLPSDELKKLSIAQLSDGQPVWFGCDVGQMLQRDLGIMGMKTFDYESLLNVHFGMNKAQRLDYATSLMTHAMVFLGVNLVDGKPTRWKVENSWSEKSGQKGYYLMTDEWFDEYNYQIVVNRKYLTPEMQEAFEQEPIVLKPWDPMGSLA</sequence>
<evidence type="ECO:0000313" key="7">
    <source>
        <dbReference type="Proteomes" id="UP000824140"/>
    </source>
</evidence>
<dbReference type="InterPro" id="IPR000169">
    <property type="entry name" value="Pept_cys_AS"/>
</dbReference>
<dbReference type="Proteomes" id="UP000824140">
    <property type="component" value="Unassembled WGS sequence"/>
</dbReference>
<keyword evidence="3 4" id="KW-0788">Thiol protease</keyword>
<keyword evidence="1 4" id="KW-0645">Protease</keyword>
<accession>A0A9D1FYY9</accession>
<proteinExistence type="inferred from homology"/>
<dbReference type="InterPro" id="IPR038765">
    <property type="entry name" value="Papain-like_cys_pep_sf"/>
</dbReference>
<protein>
    <recommendedName>
        <fullName evidence="4">Aminopeptidase</fullName>
    </recommendedName>
</protein>
<feature type="active site" evidence="5">
    <location>
        <position position="364"/>
    </location>
</feature>
<reference evidence="6" key="2">
    <citation type="journal article" date="2021" name="PeerJ">
        <title>Extensive microbial diversity within the chicken gut microbiome revealed by metagenomics and culture.</title>
        <authorList>
            <person name="Gilroy R."/>
            <person name="Ravi A."/>
            <person name="Getino M."/>
            <person name="Pursley I."/>
            <person name="Horton D.L."/>
            <person name="Alikhan N.F."/>
            <person name="Baker D."/>
            <person name="Gharbi K."/>
            <person name="Hall N."/>
            <person name="Watson M."/>
            <person name="Adriaenssens E.M."/>
            <person name="Foster-Nyarko E."/>
            <person name="Jarju S."/>
            <person name="Secka A."/>
            <person name="Antonio M."/>
            <person name="Oren A."/>
            <person name="Chaudhuri R.R."/>
            <person name="La Ragione R."/>
            <person name="Hildebrand F."/>
            <person name="Pallen M.J."/>
        </authorList>
    </citation>
    <scope>NUCLEOTIDE SEQUENCE</scope>
    <source>
        <strain evidence="6">13766</strain>
    </source>
</reference>
<dbReference type="GO" id="GO:0070005">
    <property type="term" value="F:cysteine-type aminopeptidase activity"/>
    <property type="evidence" value="ECO:0007669"/>
    <property type="project" value="InterPro"/>
</dbReference>
<evidence type="ECO:0000313" key="6">
    <source>
        <dbReference type="EMBL" id="HIS91490.1"/>
    </source>
</evidence>
<dbReference type="GO" id="GO:0009636">
    <property type="term" value="P:response to toxic substance"/>
    <property type="evidence" value="ECO:0007669"/>
    <property type="project" value="TreeGrafter"/>
</dbReference>
<dbReference type="EMBL" id="DVJN01000012">
    <property type="protein sequence ID" value="HIS91490.1"/>
    <property type="molecule type" value="Genomic_DNA"/>
</dbReference>
<dbReference type="GO" id="GO:0043418">
    <property type="term" value="P:homocysteine catabolic process"/>
    <property type="evidence" value="ECO:0007669"/>
    <property type="project" value="TreeGrafter"/>
</dbReference>
<dbReference type="PROSITE" id="PS00139">
    <property type="entry name" value="THIOL_PROTEASE_CYS"/>
    <property type="match status" value="1"/>
</dbReference>
<dbReference type="GO" id="GO:0005737">
    <property type="term" value="C:cytoplasm"/>
    <property type="evidence" value="ECO:0007669"/>
    <property type="project" value="TreeGrafter"/>
</dbReference>
<evidence type="ECO:0000256" key="5">
    <source>
        <dbReference type="PIRSR" id="PIRSR005700-1"/>
    </source>
</evidence>